<evidence type="ECO:0000256" key="2">
    <source>
        <dbReference type="ARBA" id="ARBA00004651"/>
    </source>
</evidence>
<dbReference type="GO" id="GO:0005886">
    <property type="term" value="C:plasma membrane"/>
    <property type="evidence" value="ECO:0007669"/>
    <property type="project" value="UniProtKB-SubCell"/>
</dbReference>
<dbReference type="InterPro" id="IPR050398">
    <property type="entry name" value="HssS/ArlS-like"/>
</dbReference>
<keyword evidence="6" id="KW-0808">Transferase</keyword>
<dbReference type="RefSeq" id="WP_181602969.1">
    <property type="nucleotide sequence ID" value="NZ_CP059378.1"/>
</dbReference>
<dbReference type="Proteomes" id="UP000512286">
    <property type="component" value="Chromosome"/>
</dbReference>
<evidence type="ECO:0000256" key="11">
    <source>
        <dbReference type="ARBA" id="ARBA00022989"/>
    </source>
</evidence>
<evidence type="ECO:0000256" key="12">
    <source>
        <dbReference type="ARBA" id="ARBA00023012"/>
    </source>
</evidence>
<dbReference type="GO" id="GO:0000155">
    <property type="term" value="F:phosphorelay sensor kinase activity"/>
    <property type="evidence" value="ECO:0007669"/>
    <property type="project" value="InterPro"/>
</dbReference>
<dbReference type="SUPFAM" id="SSF47384">
    <property type="entry name" value="Homodimeric domain of signal transducing histidine kinase"/>
    <property type="match status" value="1"/>
</dbReference>
<evidence type="ECO:0000256" key="14">
    <source>
        <dbReference type="SAM" id="Phobius"/>
    </source>
</evidence>
<accession>A0A7D6ZZS2</accession>
<keyword evidence="8" id="KW-0547">Nucleotide-binding</keyword>
<dbReference type="SMART" id="SM00304">
    <property type="entry name" value="HAMP"/>
    <property type="match status" value="1"/>
</dbReference>
<comment type="catalytic activity">
    <reaction evidence="1">
        <text>ATP + protein L-histidine = ADP + protein N-phospho-L-histidine.</text>
        <dbReference type="EC" id="2.7.13.3"/>
    </reaction>
</comment>
<dbReference type="SUPFAM" id="SSF55874">
    <property type="entry name" value="ATPase domain of HSP90 chaperone/DNA topoisomerase II/histidine kinase"/>
    <property type="match status" value="1"/>
</dbReference>
<feature type="domain" description="Histidine kinase" evidence="15">
    <location>
        <begin position="228"/>
        <end position="440"/>
    </location>
</feature>
<dbReference type="PROSITE" id="PS50109">
    <property type="entry name" value="HIS_KIN"/>
    <property type="match status" value="1"/>
</dbReference>
<dbReference type="SUPFAM" id="SSF158472">
    <property type="entry name" value="HAMP domain-like"/>
    <property type="match status" value="1"/>
</dbReference>
<evidence type="ECO:0000256" key="1">
    <source>
        <dbReference type="ARBA" id="ARBA00000085"/>
    </source>
</evidence>
<dbReference type="EC" id="2.7.13.3" evidence="3"/>
<evidence type="ECO:0000313" key="17">
    <source>
        <dbReference type="EMBL" id="QLY81382.1"/>
    </source>
</evidence>
<dbReference type="GO" id="GO:0005524">
    <property type="term" value="F:ATP binding"/>
    <property type="evidence" value="ECO:0007669"/>
    <property type="project" value="UniProtKB-KW"/>
</dbReference>
<keyword evidence="10" id="KW-0067">ATP-binding</keyword>
<dbReference type="InterPro" id="IPR036890">
    <property type="entry name" value="HATPase_C_sf"/>
</dbReference>
<reference evidence="17 18" key="1">
    <citation type="submission" date="2020-07" db="EMBL/GenBank/DDBJ databases">
        <title>Electron transfer.</title>
        <authorList>
            <person name="Huang L."/>
            <person name="Liu X."/>
            <person name="Zhou S."/>
        </authorList>
    </citation>
    <scope>NUCLEOTIDE SEQUENCE [LARGE SCALE GENOMIC DNA]</scope>
    <source>
        <strain evidence="17 18">Lx1</strain>
    </source>
</reference>
<feature type="transmembrane region" description="Helical" evidence="14">
    <location>
        <begin position="145"/>
        <end position="166"/>
    </location>
</feature>
<dbReference type="InterPro" id="IPR003594">
    <property type="entry name" value="HATPase_dom"/>
</dbReference>
<dbReference type="PROSITE" id="PS50885">
    <property type="entry name" value="HAMP"/>
    <property type="match status" value="1"/>
</dbReference>
<keyword evidence="11 14" id="KW-1133">Transmembrane helix</keyword>
<dbReference type="InterPro" id="IPR036097">
    <property type="entry name" value="HisK_dim/P_sf"/>
</dbReference>
<dbReference type="Gene3D" id="3.30.565.10">
    <property type="entry name" value="Histidine kinase-like ATPase, C-terminal domain"/>
    <property type="match status" value="1"/>
</dbReference>
<name>A0A7D6ZZS2_9CLOT</name>
<evidence type="ECO:0000259" key="15">
    <source>
        <dbReference type="PROSITE" id="PS50109"/>
    </source>
</evidence>
<evidence type="ECO:0000256" key="3">
    <source>
        <dbReference type="ARBA" id="ARBA00012438"/>
    </source>
</evidence>
<dbReference type="PANTHER" id="PTHR45528:SF1">
    <property type="entry name" value="SENSOR HISTIDINE KINASE CPXA"/>
    <property type="match status" value="1"/>
</dbReference>
<keyword evidence="13 14" id="KW-0472">Membrane</keyword>
<evidence type="ECO:0000256" key="4">
    <source>
        <dbReference type="ARBA" id="ARBA00022475"/>
    </source>
</evidence>
<sequence>MGKLTLRLIKYFSGIIVLVVIFCFLTSSIFLSYFYVNMQYSELKAASNKIYEAIKSGEQYSDIVSEYQISSAILVKNGEIITLSSSKMGMMSVMKNTHLEDLKEKGKYSSPMNQDFLYYKNSTDIGDIIILQNNKFSGEYMKSTYIILSIIFLVALIISIPVVSVLGKRITRPIIKLQKAALDITQGNFDIDVEANTKDEIEELSNSLKIMADSIEKKNVMQRDFIANVSHDFKTPLSVIRNYSEAIYDDILGEKDKKEYLKEIIKEVDRLNLLVMDILQLSKLQGGIDILKKENFNLTEFLQDFENSFRIHLQTKNLSLKIKLLDSDIDIYADSNYLYRVIYNFIDNAIKFSHEGGEIALSATKEEQGIRISVKDYGEGIDEKYADNIWERYYKSQKSGGMGLGLAICSEILKLHNFEYGVISEKGKYTEFYFTIPKTNII</sequence>
<proteinExistence type="predicted"/>
<comment type="subcellular location">
    <subcellularLocation>
        <location evidence="2">Cell membrane</location>
        <topology evidence="2">Multi-pass membrane protein</topology>
    </subcellularLocation>
</comment>
<dbReference type="PANTHER" id="PTHR45528">
    <property type="entry name" value="SENSOR HISTIDINE KINASE CPXA"/>
    <property type="match status" value="1"/>
</dbReference>
<evidence type="ECO:0000256" key="7">
    <source>
        <dbReference type="ARBA" id="ARBA00022692"/>
    </source>
</evidence>
<keyword evidence="7 14" id="KW-0812">Transmembrane</keyword>
<dbReference type="Gene3D" id="6.10.340.10">
    <property type="match status" value="1"/>
</dbReference>
<dbReference type="PRINTS" id="PR00344">
    <property type="entry name" value="BCTRLSENSOR"/>
</dbReference>
<dbReference type="Pfam" id="PF00512">
    <property type="entry name" value="HisKA"/>
    <property type="match status" value="1"/>
</dbReference>
<dbReference type="FunFam" id="3.30.565.10:FF:000006">
    <property type="entry name" value="Sensor histidine kinase WalK"/>
    <property type="match status" value="1"/>
</dbReference>
<organism evidence="17 18">
    <name type="scientific">Clostridium intestinale</name>
    <dbReference type="NCBI Taxonomy" id="36845"/>
    <lineage>
        <taxon>Bacteria</taxon>
        <taxon>Bacillati</taxon>
        <taxon>Bacillota</taxon>
        <taxon>Clostridia</taxon>
        <taxon>Eubacteriales</taxon>
        <taxon>Clostridiaceae</taxon>
        <taxon>Clostridium</taxon>
    </lineage>
</organism>
<evidence type="ECO:0000259" key="16">
    <source>
        <dbReference type="PROSITE" id="PS50885"/>
    </source>
</evidence>
<dbReference type="FunFam" id="1.10.287.130:FF:000001">
    <property type="entry name" value="Two-component sensor histidine kinase"/>
    <property type="match status" value="1"/>
</dbReference>
<dbReference type="Gene3D" id="1.10.287.130">
    <property type="match status" value="1"/>
</dbReference>
<dbReference type="SMART" id="SM00388">
    <property type="entry name" value="HisKA"/>
    <property type="match status" value="1"/>
</dbReference>
<evidence type="ECO:0000256" key="5">
    <source>
        <dbReference type="ARBA" id="ARBA00022553"/>
    </source>
</evidence>
<evidence type="ECO:0000256" key="10">
    <source>
        <dbReference type="ARBA" id="ARBA00022840"/>
    </source>
</evidence>
<keyword evidence="5" id="KW-0597">Phosphoprotein</keyword>
<feature type="domain" description="HAMP" evidence="16">
    <location>
        <begin position="168"/>
        <end position="220"/>
    </location>
</feature>
<dbReference type="CDD" id="cd06225">
    <property type="entry name" value="HAMP"/>
    <property type="match status" value="1"/>
</dbReference>
<dbReference type="InterPro" id="IPR005467">
    <property type="entry name" value="His_kinase_dom"/>
</dbReference>
<gene>
    <name evidence="17" type="ORF">HZF06_07315</name>
</gene>
<keyword evidence="12" id="KW-0902">Two-component regulatory system</keyword>
<dbReference type="Pfam" id="PF00672">
    <property type="entry name" value="HAMP"/>
    <property type="match status" value="1"/>
</dbReference>
<dbReference type="EMBL" id="CP059378">
    <property type="protein sequence ID" value="QLY81382.1"/>
    <property type="molecule type" value="Genomic_DNA"/>
</dbReference>
<evidence type="ECO:0000256" key="13">
    <source>
        <dbReference type="ARBA" id="ARBA00023136"/>
    </source>
</evidence>
<keyword evidence="9 17" id="KW-0418">Kinase</keyword>
<dbReference type="AlphaFoldDB" id="A0A7D6ZZS2"/>
<protein>
    <recommendedName>
        <fullName evidence="3">histidine kinase</fullName>
        <ecNumber evidence="3">2.7.13.3</ecNumber>
    </recommendedName>
</protein>
<dbReference type="SMART" id="SM00387">
    <property type="entry name" value="HATPase_c"/>
    <property type="match status" value="1"/>
</dbReference>
<dbReference type="CDD" id="cd00082">
    <property type="entry name" value="HisKA"/>
    <property type="match status" value="1"/>
</dbReference>
<dbReference type="Pfam" id="PF02518">
    <property type="entry name" value="HATPase_c"/>
    <property type="match status" value="1"/>
</dbReference>
<evidence type="ECO:0000256" key="6">
    <source>
        <dbReference type="ARBA" id="ARBA00022679"/>
    </source>
</evidence>
<evidence type="ECO:0000256" key="9">
    <source>
        <dbReference type="ARBA" id="ARBA00022777"/>
    </source>
</evidence>
<keyword evidence="4" id="KW-1003">Cell membrane</keyword>
<dbReference type="InterPro" id="IPR003661">
    <property type="entry name" value="HisK_dim/P_dom"/>
</dbReference>
<evidence type="ECO:0000313" key="18">
    <source>
        <dbReference type="Proteomes" id="UP000512286"/>
    </source>
</evidence>
<dbReference type="InterPro" id="IPR004358">
    <property type="entry name" value="Sig_transdc_His_kin-like_C"/>
</dbReference>
<evidence type="ECO:0000256" key="8">
    <source>
        <dbReference type="ARBA" id="ARBA00022741"/>
    </source>
</evidence>
<dbReference type="KEGG" id="cint:HZF06_07315"/>
<feature type="transmembrane region" description="Helical" evidence="14">
    <location>
        <begin position="12"/>
        <end position="36"/>
    </location>
</feature>
<dbReference type="InterPro" id="IPR003660">
    <property type="entry name" value="HAMP_dom"/>
</dbReference>